<dbReference type="GO" id="GO:0005829">
    <property type="term" value="C:cytosol"/>
    <property type="evidence" value="ECO:0007669"/>
    <property type="project" value="TreeGrafter"/>
</dbReference>
<comment type="function">
    <text evidence="1 5">Catalyzes the insertion of molybdate into adenylated molybdopterin with the concomitant release of AMP.</text>
</comment>
<dbReference type="AlphaFoldDB" id="A0A541B1D0"/>
<reference evidence="7 8" key="1">
    <citation type="submission" date="2019-06" db="EMBL/GenBank/DDBJ databases">
        <title>Rhodococcus spaelei sp. nov., isolated from a cave.</title>
        <authorList>
            <person name="Lee S.D."/>
        </authorList>
    </citation>
    <scope>NUCLEOTIDE SEQUENCE [LARGE SCALE GENOMIC DNA]</scope>
    <source>
        <strain evidence="7 8">C9-5</strain>
    </source>
</reference>
<evidence type="ECO:0000256" key="3">
    <source>
        <dbReference type="ARBA" id="ARBA00022505"/>
    </source>
</evidence>
<dbReference type="RefSeq" id="WP_142102411.1">
    <property type="nucleotide sequence ID" value="NZ_VIGH01000009.1"/>
</dbReference>
<dbReference type="InterPro" id="IPR036135">
    <property type="entry name" value="MoeA_linker/N_sf"/>
</dbReference>
<accession>A0A541B1D0</accession>
<name>A0A541B1D0_9NOCA</name>
<protein>
    <recommendedName>
        <fullName evidence="5">Molybdopterin molybdenumtransferase</fullName>
        <ecNumber evidence="5">2.10.1.1</ecNumber>
    </recommendedName>
</protein>
<dbReference type="GO" id="GO:0006777">
    <property type="term" value="P:Mo-molybdopterin cofactor biosynthetic process"/>
    <property type="evidence" value="ECO:0007669"/>
    <property type="project" value="UniProtKB-UniRule"/>
</dbReference>
<sequence length="584" mass="60118">MSAHTPFDAIVLAGGSASRMGGVDKPSIEVGGRSMLHTALDAVAAADRVVVVGPHRDDLDPTIRQTQESPHGAGPVSALAAGLREVSADLVVTLAADLPFLTPSTIERLLAALAAEPAADAAFATDETGRVQFLLGLWRTGALTARLDALEPDGLVNRAMKSLVPKNHVTVQMSGISDCDTEADVAAARARTAAAPMTITQARRAIRDDIPPLATRVLPPTLALDSVLAESLIAAAPFPRFDVSAMDGYAVSGSGPWQLDTAIRYAGSEEDLTLTPGHAVRIATGAHVPPGSTSVVRDEHVELAGTTVSRRPDVPVRDDTRRSGEDWRPGALLATAGARVTPAVASVALSGEVAALTVRGPVRAHVVVTGDEIRRDGPLREGQTRDSVGPLLPQFLSWCGVRTATESHLRDTAGGFDELLGQPAAATGADAELIVIVGATGGGAADHMRLALQRRGARTIVGRVQVRPGGSQVVASLPDGRIVLGLPGNPYAAVATLLLTAPAVVAALTGEPSPVPTTGVVANAAQASSDFPRIVPVTRMPDGRWHAAGHVRTAHLAALVGAQALAVIEPATPDDGIAELLPLR</sequence>
<dbReference type="Pfam" id="PF12804">
    <property type="entry name" value="NTP_transf_3"/>
    <property type="match status" value="1"/>
</dbReference>
<dbReference type="PANTHER" id="PTHR10192">
    <property type="entry name" value="MOLYBDOPTERIN BIOSYNTHESIS PROTEIN"/>
    <property type="match status" value="1"/>
</dbReference>
<comment type="similarity">
    <text evidence="2 5">Belongs to the MoeA family.</text>
</comment>
<keyword evidence="8" id="KW-1185">Reference proteome</keyword>
<dbReference type="Gene3D" id="3.90.550.10">
    <property type="entry name" value="Spore Coat Polysaccharide Biosynthesis Protein SpsA, Chain A"/>
    <property type="match status" value="1"/>
</dbReference>
<organism evidence="7 8">
    <name type="scientific">Rhodococcus spelaei</name>
    <dbReference type="NCBI Taxonomy" id="2546320"/>
    <lineage>
        <taxon>Bacteria</taxon>
        <taxon>Bacillati</taxon>
        <taxon>Actinomycetota</taxon>
        <taxon>Actinomycetes</taxon>
        <taxon>Mycobacteriales</taxon>
        <taxon>Nocardiaceae</taxon>
        <taxon>Rhodococcus</taxon>
    </lineage>
</organism>
<evidence type="ECO:0000256" key="2">
    <source>
        <dbReference type="ARBA" id="ARBA00010763"/>
    </source>
</evidence>
<dbReference type="Pfam" id="PF00994">
    <property type="entry name" value="MoCF_biosynth"/>
    <property type="match status" value="1"/>
</dbReference>
<dbReference type="InterPro" id="IPR038987">
    <property type="entry name" value="MoeA-like"/>
</dbReference>
<evidence type="ECO:0000313" key="8">
    <source>
        <dbReference type="Proteomes" id="UP000316256"/>
    </source>
</evidence>
<dbReference type="InterPro" id="IPR036425">
    <property type="entry name" value="MoaB/Mog-like_dom_sf"/>
</dbReference>
<dbReference type="InterPro" id="IPR005110">
    <property type="entry name" value="MoeA_linker/N"/>
</dbReference>
<dbReference type="Gene3D" id="3.90.105.10">
    <property type="entry name" value="Molybdopterin biosynthesis moea protein, domain 2"/>
    <property type="match status" value="1"/>
</dbReference>
<comment type="caution">
    <text evidence="7">The sequence shown here is derived from an EMBL/GenBank/DDBJ whole genome shotgun (WGS) entry which is preliminary data.</text>
</comment>
<dbReference type="GO" id="GO:0061599">
    <property type="term" value="F:molybdopterin molybdotransferase activity"/>
    <property type="evidence" value="ECO:0007669"/>
    <property type="project" value="UniProtKB-UniRule"/>
</dbReference>
<keyword evidence="5" id="KW-0460">Magnesium</keyword>
<comment type="catalytic activity">
    <reaction evidence="4">
        <text>adenylyl-molybdopterin + molybdate = Mo-molybdopterin + AMP + H(+)</text>
        <dbReference type="Rhea" id="RHEA:35047"/>
        <dbReference type="ChEBI" id="CHEBI:15378"/>
        <dbReference type="ChEBI" id="CHEBI:36264"/>
        <dbReference type="ChEBI" id="CHEBI:62727"/>
        <dbReference type="ChEBI" id="CHEBI:71302"/>
        <dbReference type="ChEBI" id="CHEBI:456215"/>
        <dbReference type="EC" id="2.10.1.1"/>
    </reaction>
</comment>
<keyword evidence="5" id="KW-0501">Molybdenum cofactor biosynthesis</keyword>
<dbReference type="SUPFAM" id="SSF53448">
    <property type="entry name" value="Nucleotide-diphospho-sugar transferases"/>
    <property type="match status" value="1"/>
</dbReference>
<dbReference type="InterPro" id="IPR025877">
    <property type="entry name" value="MobA-like_NTP_Trfase"/>
</dbReference>
<evidence type="ECO:0000256" key="1">
    <source>
        <dbReference type="ARBA" id="ARBA00002901"/>
    </source>
</evidence>
<dbReference type="UniPathway" id="UPA00344"/>
<comment type="pathway">
    <text evidence="5">Cofactor biosynthesis; molybdopterin biosynthesis.</text>
</comment>
<dbReference type="Proteomes" id="UP000316256">
    <property type="component" value="Unassembled WGS sequence"/>
</dbReference>
<dbReference type="EC" id="2.10.1.1" evidence="5"/>
<dbReference type="GO" id="GO:0046872">
    <property type="term" value="F:metal ion binding"/>
    <property type="evidence" value="ECO:0007669"/>
    <property type="project" value="UniProtKB-UniRule"/>
</dbReference>
<dbReference type="SMART" id="SM00852">
    <property type="entry name" value="MoCF_biosynth"/>
    <property type="match status" value="1"/>
</dbReference>
<dbReference type="InterPro" id="IPR029044">
    <property type="entry name" value="Nucleotide-diphossugar_trans"/>
</dbReference>
<dbReference type="Gene3D" id="2.170.190.11">
    <property type="entry name" value="Molybdopterin biosynthesis moea protein, domain 3"/>
    <property type="match status" value="1"/>
</dbReference>
<keyword evidence="3 5" id="KW-0500">Molybdenum</keyword>
<dbReference type="InterPro" id="IPR001453">
    <property type="entry name" value="MoaB/Mog_dom"/>
</dbReference>
<feature type="domain" description="MoaB/Mog" evidence="6">
    <location>
        <begin position="365"/>
        <end position="507"/>
    </location>
</feature>
<dbReference type="Gene3D" id="2.40.340.10">
    <property type="entry name" value="MoeA, C-terminal, domain IV"/>
    <property type="match status" value="1"/>
</dbReference>
<dbReference type="SUPFAM" id="SSF63882">
    <property type="entry name" value="MoeA N-terminal region -like"/>
    <property type="match status" value="1"/>
</dbReference>
<evidence type="ECO:0000259" key="6">
    <source>
        <dbReference type="SMART" id="SM00852"/>
    </source>
</evidence>
<keyword evidence="5" id="KW-0808">Transferase</keyword>
<dbReference type="Pfam" id="PF03453">
    <property type="entry name" value="MoeA_N"/>
    <property type="match status" value="1"/>
</dbReference>
<dbReference type="EMBL" id="VIGH01000009">
    <property type="protein sequence ID" value="TQF66102.1"/>
    <property type="molecule type" value="Genomic_DNA"/>
</dbReference>
<evidence type="ECO:0000313" key="7">
    <source>
        <dbReference type="EMBL" id="TQF66102.1"/>
    </source>
</evidence>
<dbReference type="OrthoDB" id="3196725at2"/>
<keyword evidence="5" id="KW-0479">Metal-binding</keyword>
<dbReference type="Gene3D" id="3.40.980.10">
    <property type="entry name" value="MoaB/Mog-like domain"/>
    <property type="match status" value="1"/>
</dbReference>
<evidence type="ECO:0000256" key="5">
    <source>
        <dbReference type="RuleBase" id="RU365090"/>
    </source>
</evidence>
<comment type="cofactor">
    <cofactor evidence="5">
        <name>Mg(2+)</name>
        <dbReference type="ChEBI" id="CHEBI:18420"/>
    </cofactor>
</comment>
<dbReference type="SUPFAM" id="SSF53218">
    <property type="entry name" value="Molybdenum cofactor biosynthesis proteins"/>
    <property type="match status" value="1"/>
</dbReference>
<dbReference type="PANTHER" id="PTHR10192:SF5">
    <property type="entry name" value="GEPHYRIN"/>
    <property type="match status" value="1"/>
</dbReference>
<dbReference type="GO" id="GO:0016779">
    <property type="term" value="F:nucleotidyltransferase activity"/>
    <property type="evidence" value="ECO:0007669"/>
    <property type="project" value="UniProtKB-ARBA"/>
</dbReference>
<gene>
    <name evidence="7" type="ORF">FK531_19780</name>
</gene>
<proteinExistence type="inferred from homology"/>
<dbReference type="InterPro" id="IPR036688">
    <property type="entry name" value="MoeA_C_domain_IV_sf"/>
</dbReference>
<evidence type="ECO:0000256" key="4">
    <source>
        <dbReference type="ARBA" id="ARBA00047317"/>
    </source>
</evidence>